<dbReference type="SMART" id="SM00534">
    <property type="entry name" value="MUTSac"/>
    <property type="match status" value="1"/>
</dbReference>
<evidence type="ECO:0000313" key="6">
    <source>
        <dbReference type="EMBL" id="SDM53798.1"/>
    </source>
</evidence>
<evidence type="ECO:0000256" key="3">
    <source>
        <dbReference type="ARBA" id="ARBA00023125"/>
    </source>
</evidence>
<feature type="transmembrane region" description="Helical" evidence="4">
    <location>
        <begin position="26"/>
        <end position="47"/>
    </location>
</feature>
<gene>
    <name evidence="6" type="ORF">SAMN04488514_11076</name>
</gene>
<feature type="transmembrane region" description="Helical" evidence="4">
    <location>
        <begin position="201"/>
        <end position="223"/>
    </location>
</feature>
<reference evidence="6 7" key="1">
    <citation type="submission" date="2016-10" db="EMBL/GenBank/DDBJ databases">
        <authorList>
            <person name="de Groot N.N."/>
        </authorList>
    </citation>
    <scope>NUCLEOTIDE SEQUENCE [LARGE SCALE GENOMIC DNA]</scope>
    <source>
        <strain evidence="6 7">DSM 19886</strain>
    </source>
</reference>
<dbReference type="GO" id="GO:0005524">
    <property type="term" value="F:ATP binding"/>
    <property type="evidence" value="ECO:0007669"/>
    <property type="project" value="UniProtKB-KW"/>
</dbReference>
<dbReference type="EMBL" id="FNGV01000010">
    <property type="protein sequence ID" value="SDM53798.1"/>
    <property type="molecule type" value="Genomic_DNA"/>
</dbReference>
<dbReference type="InterPro" id="IPR027417">
    <property type="entry name" value="P-loop_NTPase"/>
</dbReference>
<dbReference type="SUPFAM" id="SSF52540">
    <property type="entry name" value="P-loop containing nucleoside triphosphate hydrolases"/>
    <property type="match status" value="1"/>
</dbReference>
<dbReference type="PANTHER" id="PTHR11361:SF99">
    <property type="entry name" value="DNA MISMATCH REPAIR PROTEIN"/>
    <property type="match status" value="1"/>
</dbReference>
<dbReference type="GO" id="GO:0030983">
    <property type="term" value="F:mismatched DNA binding"/>
    <property type="evidence" value="ECO:0007669"/>
    <property type="project" value="InterPro"/>
</dbReference>
<feature type="domain" description="DNA mismatch repair proteins mutS family" evidence="5">
    <location>
        <begin position="415"/>
        <end position="587"/>
    </location>
</feature>
<organism evidence="6 7">
    <name type="scientific">Kriegella aquimaris</name>
    <dbReference type="NCBI Taxonomy" id="192904"/>
    <lineage>
        <taxon>Bacteria</taxon>
        <taxon>Pseudomonadati</taxon>
        <taxon>Bacteroidota</taxon>
        <taxon>Flavobacteriia</taxon>
        <taxon>Flavobacteriales</taxon>
        <taxon>Flavobacteriaceae</taxon>
        <taxon>Kriegella</taxon>
    </lineage>
</organism>
<dbReference type="PANTHER" id="PTHR11361">
    <property type="entry name" value="DNA MISMATCH REPAIR PROTEIN MUTS FAMILY MEMBER"/>
    <property type="match status" value="1"/>
</dbReference>
<protein>
    <submittedName>
        <fullName evidence="6">MutS domain V</fullName>
    </submittedName>
</protein>
<evidence type="ECO:0000256" key="1">
    <source>
        <dbReference type="ARBA" id="ARBA00022741"/>
    </source>
</evidence>
<dbReference type="OrthoDB" id="9802448at2"/>
<dbReference type="STRING" id="192904.SAMN04488514_11076"/>
<dbReference type="Gene3D" id="3.40.50.300">
    <property type="entry name" value="P-loop containing nucleotide triphosphate hydrolases"/>
    <property type="match status" value="1"/>
</dbReference>
<dbReference type="GO" id="GO:0005829">
    <property type="term" value="C:cytosol"/>
    <property type="evidence" value="ECO:0007669"/>
    <property type="project" value="TreeGrafter"/>
</dbReference>
<keyword evidence="4" id="KW-1133">Transmembrane helix</keyword>
<dbReference type="InterPro" id="IPR000432">
    <property type="entry name" value="DNA_mismatch_repair_MutS_C"/>
</dbReference>
<keyword evidence="4" id="KW-0472">Membrane</keyword>
<accession>A0A1G9U1N4</accession>
<feature type="transmembrane region" description="Helical" evidence="4">
    <location>
        <begin position="53"/>
        <end position="69"/>
    </location>
</feature>
<sequence length="589" mass="67092">MNILHSFYNDKITLYETRLAAVKSQLFNSSMIRLIVFGAAAFAIYFFFGSPRLILAIVILAIALFLILVSRHTDLQYKRDKLLALIKINATEIQVLKRNYLTLATGVEYKDPDHSFSQDIDLFGRGSFFQYCNRTALPQGSETLATLLKENVITAIGKKQEAIMELAQMPDWRQNFSAIASLVKTETPYTVIIKWMKQYQAFVPALMKFLPMLFSIASVVIIAGYFTGIIPGLILIAWFFLGLIISGRFLKKINKLSYDTSKIQTTFQQYKQLIEKLEDADFQCDLLDEKRRTIVQESGKASKILHQFSRHLSALDQRNNILIALFANAFLLRDLQLSYAIEKWIGEHGHDIEAWFKTIAFFDAYNSLGNFGYNHPDYSYPRLVETGIVLKSEGAGHPLLDPKKSILNDIRIDNEQFFIITGANMAGKSTFLRTVSLQIVMANLGLPVCAVDAEYNPIKLITSMRTTDSLTDDESYFFSELKRLKFIVDEIQTDRYFIVLDEILKGTNSIDKAKGSRKFVERLVASKSTGIIATHDLSLCEVAEELPQVKNYYFDAEIIDNELHFDYKFKKGICQNMNASFLLKKMGIV</sequence>
<dbReference type="GO" id="GO:0006298">
    <property type="term" value="P:mismatch repair"/>
    <property type="evidence" value="ECO:0007669"/>
    <property type="project" value="InterPro"/>
</dbReference>
<keyword evidence="2" id="KW-0067">ATP-binding</keyword>
<dbReference type="AlphaFoldDB" id="A0A1G9U1N4"/>
<dbReference type="RefSeq" id="WP_089892538.1">
    <property type="nucleotide sequence ID" value="NZ_FNGV01000010.1"/>
</dbReference>
<feature type="transmembrane region" description="Helical" evidence="4">
    <location>
        <begin position="229"/>
        <end position="250"/>
    </location>
</feature>
<evidence type="ECO:0000256" key="2">
    <source>
        <dbReference type="ARBA" id="ARBA00022840"/>
    </source>
</evidence>
<evidence type="ECO:0000259" key="5">
    <source>
        <dbReference type="SMART" id="SM00534"/>
    </source>
</evidence>
<proteinExistence type="predicted"/>
<keyword evidence="7" id="KW-1185">Reference proteome</keyword>
<dbReference type="Pfam" id="PF00488">
    <property type="entry name" value="MutS_V"/>
    <property type="match status" value="1"/>
</dbReference>
<name>A0A1G9U1N4_9FLAO</name>
<keyword evidence="1" id="KW-0547">Nucleotide-binding</keyword>
<dbReference type="GO" id="GO:0140664">
    <property type="term" value="F:ATP-dependent DNA damage sensor activity"/>
    <property type="evidence" value="ECO:0007669"/>
    <property type="project" value="InterPro"/>
</dbReference>
<evidence type="ECO:0000313" key="7">
    <source>
        <dbReference type="Proteomes" id="UP000199440"/>
    </source>
</evidence>
<dbReference type="InterPro" id="IPR045076">
    <property type="entry name" value="MutS"/>
</dbReference>
<dbReference type="Proteomes" id="UP000199440">
    <property type="component" value="Unassembled WGS sequence"/>
</dbReference>
<evidence type="ECO:0000256" key="4">
    <source>
        <dbReference type="SAM" id="Phobius"/>
    </source>
</evidence>
<keyword evidence="3" id="KW-0238">DNA-binding</keyword>
<keyword evidence="4" id="KW-0812">Transmembrane</keyword>